<feature type="transmembrane region" description="Helical" evidence="10">
    <location>
        <begin position="83"/>
        <end position="105"/>
    </location>
</feature>
<keyword evidence="8 10" id="KW-0472">Membrane</keyword>
<proteinExistence type="inferred from homology"/>
<evidence type="ECO:0000256" key="9">
    <source>
        <dbReference type="ARBA" id="ARBA00023201"/>
    </source>
</evidence>
<dbReference type="Gene3D" id="6.10.140.1330">
    <property type="match status" value="1"/>
</dbReference>
<dbReference type="Pfam" id="PF00999">
    <property type="entry name" value="Na_H_Exchanger"/>
    <property type="match status" value="1"/>
</dbReference>
<dbReference type="InterPro" id="IPR006153">
    <property type="entry name" value="Cation/H_exchanger_TM"/>
</dbReference>
<evidence type="ECO:0000256" key="8">
    <source>
        <dbReference type="ARBA" id="ARBA00023136"/>
    </source>
</evidence>
<dbReference type="GO" id="GO:0051453">
    <property type="term" value="P:regulation of intracellular pH"/>
    <property type="evidence" value="ECO:0007669"/>
    <property type="project" value="TreeGrafter"/>
</dbReference>
<feature type="transmembrane region" description="Helical" evidence="10">
    <location>
        <begin position="6"/>
        <end position="24"/>
    </location>
</feature>
<evidence type="ECO:0000256" key="2">
    <source>
        <dbReference type="ARBA" id="ARBA00022448"/>
    </source>
</evidence>
<feature type="transmembrane region" description="Helical" evidence="10">
    <location>
        <begin position="57"/>
        <end position="76"/>
    </location>
</feature>
<dbReference type="InterPro" id="IPR018422">
    <property type="entry name" value="Cation/H_exchanger_CPA1"/>
</dbReference>
<feature type="transmembrane region" description="Helical" evidence="10">
    <location>
        <begin position="268"/>
        <end position="286"/>
    </location>
</feature>
<evidence type="ECO:0000256" key="6">
    <source>
        <dbReference type="ARBA" id="ARBA00023053"/>
    </source>
</evidence>
<keyword evidence="4 10" id="KW-0812">Transmembrane</keyword>
<evidence type="ECO:0000259" key="11">
    <source>
        <dbReference type="Pfam" id="PF00999"/>
    </source>
</evidence>
<comment type="similarity">
    <text evidence="10">Belongs to the monovalent cation:proton antiporter 1 (CPA1) transporter (TC 2.A.36) family.</text>
</comment>
<gene>
    <name evidence="12" type="ORF">BJF93_01785</name>
</gene>
<organism evidence="12 13">
    <name type="scientific">Xaviernesmea oryzae</name>
    <dbReference type="NCBI Taxonomy" id="464029"/>
    <lineage>
        <taxon>Bacteria</taxon>
        <taxon>Pseudomonadati</taxon>
        <taxon>Pseudomonadota</taxon>
        <taxon>Alphaproteobacteria</taxon>
        <taxon>Hyphomicrobiales</taxon>
        <taxon>Rhizobiaceae</taxon>
        <taxon>Rhizobium/Agrobacterium group</taxon>
        <taxon>Xaviernesmea</taxon>
    </lineage>
</organism>
<dbReference type="GO" id="GO:0005886">
    <property type="term" value="C:plasma membrane"/>
    <property type="evidence" value="ECO:0007669"/>
    <property type="project" value="UniProtKB-SubCell"/>
</dbReference>
<dbReference type="PANTHER" id="PTHR10110:SF86">
    <property type="entry name" value="SODIUM_HYDROGEN EXCHANGER 7"/>
    <property type="match status" value="1"/>
</dbReference>
<comment type="subcellular location">
    <subcellularLocation>
        <location evidence="10">Cell inner membrane</location>
        <topology evidence="10">Multi-pass membrane protein</topology>
    </subcellularLocation>
    <subcellularLocation>
        <location evidence="1">Cell membrane</location>
        <topology evidence="1">Multi-pass membrane protein</topology>
    </subcellularLocation>
</comment>
<evidence type="ECO:0000313" key="13">
    <source>
        <dbReference type="Proteomes" id="UP000186364"/>
    </source>
</evidence>
<keyword evidence="5 10" id="KW-1133">Transmembrane helix</keyword>
<evidence type="ECO:0000313" key="12">
    <source>
        <dbReference type="EMBL" id="OLP62549.1"/>
    </source>
</evidence>
<evidence type="ECO:0000256" key="7">
    <source>
        <dbReference type="ARBA" id="ARBA00023065"/>
    </source>
</evidence>
<evidence type="ECO:0000256" key="4">
    <source>
        <dbReference type="ARBA" id="ARBA00022692"/>
    </source>
</evidence>
<keyword evidence="7 10" id="KW-0406">Ion transport</keyword>
<keyword evidence="6 10" id="KW-0915">Sodium</keyword>
<feature type="transmembrane region" description="Helical" evidence="10">
    <location>
        <begin position="33"/>
        <end position="51"/>
    </location>
</feature>
<dbReference type="GO" id="GO:0098719">
    <property type="term" value="P:sodium ion import across plasma membrane"/>
    <property type="evidence" value="ECO:0007669"/>
    <property type="project" value="TreeGrafter"/>
</dbReference>
<dbReference type="GO" id="GO:0015386">
    <property type="term" value="F:potassium:proton antiporter activity"/>
    <property type="evidence" value="ECO:0007669"/>
    <property type="project" value="TreeGrafter"/>
</dbReference>
<name>A0A1Q9B3C7_9HYPH</name>
<keyword evidence="3" id="KW-1003">Cell membrane</keyword>
<dbReference type="RefSeq" id="WP_075625477.1">
    <property type="nucleotide sequence ID" value="NZ_FOAM01000022.1"/>
</dbReference>
<keyword evidence="13" id="KW-1185">Reference proteome</keyword>
<feature type="transmembrane region" description="Helical" evidence="10">
    <location>
        <begin position="306"/>
        <end position="325"/>
    </location>
</feature>
<dbReference type="InterPro" id="IPR004705">
    <property type="entry name" value="Cation/H_exchanger_CPA1_bac"/>
</dbReference>
<keyword evidence="9 10" id="KW-0739">Sodium transport</keyword>
<dbReference type="PANTHER" id="PTHR10110">
    <property type="entry name" value="SODIUM/HYDROGEN EXCHANGER"/>
    <property type="match status" value="1"/>
</dbReference>
<comment type="caution">
    <text evidence="12">The sequence shown here is derived from an EMBL/GenBank/DDBJ whole genome shotgun (WGS) entry which is preliminary data.</text>
</comment>
<keyword evidence="10" id="KW-0997">Cell inner membrane</keyword>
<evidence type="ECO:0000256" key="1">
    <source>
        <dbReference type="ARBA" id="ARBA00004651"/>
    </source>
</evidence>
<dbReference type="OrthoDB" id="9809206at2"/>
<protein>
    <submittedName>
        <fullName evidence="12">Na+/H+ antiporter</fullName>
    </submittedName>
</protein>
<dbReference type="NCBIfam" id="TIGR00831">
    <property type="entry name" value="a_cpa1"/>
    <property type="match status" value="1"/>
</dbReference>
<evidence type="ECO:0000256" key="3">
    <source>
        <dbReference type="ARBA" id="ARBA00022475"/>
    </source>
</evidence>
<feature type="transmembrane region" description="Helical" evidence="10">
    <location>
        <begin position="236"/>
        <end position="256"/>
    </location>
</feature>
<feature type="transmembrane region" description="Helical" evidence="10">
    <location>
        <begin position="346"/>
        <end position="367"/>
    </location>
</feature>
<dbReference type="GO" id="GO:0015385">
    <property type="term" value="F:sodium:proton antiporter activity"/>
    <property type="evidence" value="ECO:0007669"/>
    <property type="project" value="InterPro"/>
</dbReference>
<evidence type="ECO:0000256" key="10">
    <source>
        <dbReference type="RuleBase" id="RU366002"/>
    </source>
</evidence>
<accession>A0A1Q9B3C7</accession>
<dbReference type="AlphaFoldDB" id="A0A1Q9B3C7"/>
<feature type="transmembrane region" description="Helical" evidence="10">
    <location>
        <begin position="179"/>
        <end position="202"/>
    </location>
</feature>
<sequence>MDGTHLFELVIAMFLAIIVLHYIAHRLGLPPSVALLAGGALLAFVPGLPAISVDPELVLVIFLPPLLLDGAWSIAVDRLKRHVFGIASLAIGAVVFTTVVVAAVVHLLMPSLPWAACAALGAIVSPPDAVSARAVLERVHLPRRLQILLEGESLLNDASGLVLFRFAVAAAAGETFSPINAFGTFFFLAIGGAVVGAAVGFIWVKLVRRLGDEYLMIAATAILSWTAYLLGEQLHVSGVIATVTAGLIASWHQHTVLSAATRMRGTSFWNVLVFLMEAMVFILIGLSLRNVVERGGGFNALIESMALPAAAILITLVATRFLWILGSDLIIRLFHTLGTARSAPMGGGGVTVLGWAGMRGVVTLALALSLPQDFPGRDFILVMAFAVILGTVLIQGTTLGRIISWVGLGDVETERAPMTMSEAERSMAQVQLVTVQNLAYDDDGELIHPQLLRRYEQRVRASINYAEETERYSPLLHAHFDVVLEAVAAGRHELIRLHRAGQIDDETLRELERDLDLEELSAISAKA</sequence>
<feature type="domain" description="Cation/H+ exchanger transmembrane" evidence="11">
    <location>
        <begin position="16"/>
        <end position="404"/>
    </location>
</feature>
<dbReference type="Proteomes" id="UP000186364">
    <property type="component" value="Unassembled WGS sequence"/>
</dbReference>
<comment type="function">
    <text evidence="10">Na(+)/H(+) antiporter that extrudes sodium in exchange for external protons.</text>
</comment>
<reference evidence="12 13" key="1">
    <citation type="submission" date="2016-09" db="EMBL/GenBank/DDBJ databases">
        <title>Rhizobium sp. nov., a novel species isolated from the rice rhizosphere.</title>
        <authorList>
            <person name="Zhao J."/>
            <person name="Zhang X."/>
        </authorList>
    </citation>
    <scope>NUCLEOTIDE SEQUENCE [LARGE SCALE GENOMIC DNA]</scope>
    <source>
        <strain evidence="12 13">1.7048</strain>
    </source>
</reference>
<evidence type="ECO:0000256" key="5">
    <source>
        <dbReference type="ARBA" id="ARBA00022989"/>
    </source>
</evidence>
<dbReference type="EMBL" id="MKIP01000024">
    <property type="protein sequence ID" value="OLP62549.1"/>
    <property type="molecule type" value="Genomic_DNA"/>
</dbReference>
<keyword evidence="2 10" id="KW-0813">Transport</keyword>
<feature type="transmembrane region" description="Helical" evidence="10">
    <location>
        <begin position="214"/>
        <end position="230"/>
    </location>
</feature>
<keyword evidence="10" id="KW-0050">Antiport</keyword>
<feature type="transmembrane region" description="Helical" evidence="10">
    <location>
        <begin position="379"/>
        <end position="399"/>
    </location>
</feature>